<dbReference type="EMBL" id="AWUE01019415">
    <property type="protein sequence ID" value="OMO73596.1"/>
    <property type="molecule type" value="Genomic_DNA"/>
</dbReference>
<protein>
    <submittedName>
        <fullName evidence="1">Uncharacterized protein</fullName>
    </submittedName>
</protein>
<gene>
    <name evidence="1" type="ORF">COLO4_26999</name>
</gene>
<accession>A0A1R3HT84</accession>
<reference evidence="2" key="1">
    <citation type="submission" date="2013-09" db="EMBL/GenBank/DDBJ databases">
        <title>Corchorus olitorius genome sequencing.</title>
        <authorList>
            <person name="Alam M."/>
            <person name="Haque M.S."/>
            <person name="Islam M.S."/>
            <person name="Emdad E.M."/>
            <person name="Islam M.M."/>
            <person name="Ahmed B."/>
            <person name="Halim A."/>
            <person name="Hossen Q.M.M."/>
            <person name="Hossain M.Z."/>
            <person name="Ahmed R."/>
            <person name="Khan M.M."/>
            <person name="Islam R."/>
            <person name="Rashid M.M."/>
            <person name="Khan S.A."/>
            <person name="Rahman M.S."/>
            <person name="Alam M."/>
            <person name="Yahiya A.S."/>
            <person name="Khan M.S."/>
            <person name="Azam M.S."/>
            <person name="Haque T."/>
            <person name="Lashkar M.Z.H."/>
            <person name="Akhand A.I."/>
            <person name="Morshed G."/>
            <person name="Roy S."/>
            <person name="Uddin K.S."/>
            <person name="Rabeya T."/>
            <person name="Hossain A.S."/>
            <person name="Chowdhury A."/>
            <person name="Snigdha A.R."/>
            <person name="Mortoza M.S."/>
            <person name="Matin S.A."/>
            <person name="Hoque S.M.E."/>
            <person name="Islam M.K."/>
            <person name="Roy D.K."/>
            <person name="Haider R."/>
            <person name="Moosa M.M."/>
            <person name="Elias S.M."/>
            <person name="Hasan A.M."/>
            <person name="Jahan S."/>
            <person name="Shafiuddin M."/>
            <person name="Mahmood N."/>
            <person name="Shommy N.S."/>
        </authorList>
    </citation>
    <scope>NUCLEOTIDE SEQUENCE [LARGE SCALE GENOMIC DNA]</scope>
    <source>
        <strain evidence="2">cv. O-4</strain>
    </source>
</reference>
<organism evidence="1 2">
    <name type="scientific">Corchorus olitorius</name>
    <dbReference type="NCBI Taxonomy" id="93759"/>
    <lineage>
        <taxon>Eukaryota</taxon>
        <taxon>Viridiplantae</taxon>
        <taxon>Streptophyta</taxon>
        <taxon>Embryophyta</taxon>
        <taxon>Tracheophyta</taxon>
        <taxon>Spermatophyta</taxon>
        <taxon>Magnoliopsida</taxon>
        <taxon>eudicotyledons</taxon>
        <taxon>Gunneridae</taxon>
        <taxon>Pentapetalae</taxon>
        <taxon>rosids</taxon>
        <taxon>malvids</taxon>
        <taxon>Malvales</taxon>
        <taxon>Malvaceae</taxon>
        <taxon>Grewioideae</taxon>
        <taxon>Apeibeae</taxon>
        <taxon>Corchorus</taxon>
    </lineage>
</organism>
<evidence type="ECO:0000313" key="2">
    <source>
        <dbReference type="Proteomes" id="UP000187203"/>
    </source>
</evidence>
<sequence length="37" mass="4271">MATTSESSWYKKDVCRFPKNSKRSCGRQLPAAYSWCP</sequence>
<evidence type="ECO:0000313" key="1">
    <source>
        <dbReference type="EMBL" id="OMO73596.1"/>
    </source>
</evidence>
<name>A0A1R3HT84_9ROSI</name>
<dbReference type="Proteomes" id="UP000187203">
    <property type="component" value="Unassembled WGS sequence"/>
</dbReference>
<comment type="caution">
    <text evidence="1">The sequence shown here is derived from an EMBL/GenBank/DDBJ whole genome shotgun (WGS) entry which is preliminary data.</text>
</comment>
<keyword evidence="2" id="KW-1185">Reference proteome</keyword>
<proteinExistence type="predicted"/>
<dbReference type="AlphaFoldDB" id="A0A1R3HT84"/>